<sequence>MPSIGSLDPFTVLVDAKRELSLAAIAARAKLSISDLRQLNPGLISYTHLEPLPVGTLVHLPPLLDQHGNPYGNYFTIGRMEEALRSLNARLDGLVAEEMKSLPVLRPRKILSKTERIARMVREESVRQLAHIKEEYTECGERPSLLQFLVDVEPVRQLQSALEEEFDGRQLHLKALENVNHGIFSKPRRHQQNAITEGSRWSVRDTSEDFCLVEHSHRWEFTFFSPESSLEVQDSWAVLSCQTLGALLDAFECRNCLPVNMSKNAFIFIGGTFYVDNRHAGIEGENYDDLTAPIRYFQPLKDVDPGNTQNLAFGRCPVKYMSETTFADLDVRLGEFGVIRHIGWCTHYFYLSSVQSLRGMKRYHYEKGAYPQRVMKAPTRLVRCRMCRQFAATIACYNDELSPHSPCPYCVPCFELLHATDEGVVEEEKFIAIKLPDGKYFTM</sequence>
<dbReference type="VEuPathDB" id="TriTrypDB:TcBrA4_0060450"/>
<dbReference type="GO" id="GO:0042796">
    <property type="term" value="P:snRNA transcription by RNA polymerase III"/>
    <property type="evidence" value="ECO:0007669"/>
    <property type="project" value="TreeGrafter"/>
</dbReference>
<dbReference type="VEuPathDB" id="TriTrypDB:TcCLB.510731.50"/>
<dbReference type="OrthoDB" id="3437960at2759"/>
<protein>
    <submittedName>
        <fullName evidence="7">Putative small nuclear RNA gene activation protein (SNAP) 50</fullName>
    </submittedName>
</protein>
<evidence type="ECO:0000256" key="4">
    <source>
        <dbReference type="ARBA" id="ARBA00023125"/>
    </source>
</evidence>
<dbReference type="GO" id="GO:0019185">
    <property type="term" value="C:snRNA-activating protein complex"/>
    <property type="evidence" value="ECO:0007669"/>
    <property type="project" value="TreeGrafter"/>
</dbReference>
<comment type="similarity">
    <text evidence="2">Belongs to the SNAPC3/SRD2 family.</text>
</comment>
<keyword evidence="5" id="KW-0804">Transcription</keyword>
<dbReference type="PANTHER" id="PTHR13421">
    <property type="entry name" value="SNRNA-ACTIVATING PROTEIN COMPLEX SUBUNIT 3"/>
    <property type="match status" value="1"/>
</dbReference>
<evidence type="ECO:0000256" key="2">
    <source>
        <dbReference type="ARBA" id="ARBA00010410"/>
    </source>
</evidence>
<organism evidence="7 8">
    <name type="scientific">Trypanosoma cruzi</name>
    <dbReference type="NCBI Taxonomy" id="5693"/>
    <lineage>
        <taxon>Eukaryota</taxon>
        <taxon>Discoba</taxon>
        <taxon>Euglenozoa</taxon>
        <taxon>Kinetoplastea</taxon>
        <taxon>Metakinetoplastina</taxon>
        <taxon>Trypanosomatida</taxon>
        <taxon>Trypanosomatidae</taxon>
        <taxon>Trypanosoma</taxon>
        <taxon>Schizotrypanum</taxon>
    </lineage>
</organism>
<comment type="subcellular location">
    <subcellularLocation>
        <location evidence="1">Nucleus</location>
    </subcellularLocation>
</comment>
<evidence type="ECO:0000256" key="6">
    <source>
        <dbReference type="ARBA" id="ARBA00023242"/>
    </source>
</evidence>
<dbReference type="EMBL" id="PRFA01000086">
    <property type="protein sequence ID" value="PWU87684.1"/>
    <property type="molecule type" value="Genomic_DNA"/>
</dbReference>
<keyword evidence="6" id="KW-0539">Nucleus</keyword>
<dbReference type="VEuPathDB" id="TriTrypDB:BCY84_14427"/>
<dbReference type="VEuPathDB" id="TriTrypDB:TCDM_00005"/>
<dbReference type="InterPro" id="IPR022042">
    <property type="entry name" value="snRNA-activating_su3"/>
</dbReference>
<dbReference type="VEuPathDB" id="TriTrypDB:TcCLB.506887.60"/>
<dbReference type="GO" id="GO:0042795">
    <property type="term" value="P:snRNA transcription by RNA polymerase II"/>
    <property type="evidence" value="ECO:0007669"/>
    <property type="project" value="TreeGrafter"/>
</dbReference>
<evidence type="ECO:0000313" key="7">
    <source>
        <dbReference type="EMBL" id="PWU87684.1"/>
    </source>
</evidence>
<dbReference type="GO" id="GO:0003681">
    <property type="term" value="F:bent DNA binding"/>
    <property type="evidence" value="ECO:0007669"/>
    <property type="project" value="TreeGrafter"/>
</dbReference>
<dbReference type="VEuPathDB" id="TriTrypDB:Tc_MARK_4327"/>
<proteinExistence type="inferred from homology"/>
<dbReference type="VEuPathDB" id="TriTrypDB:TCSYLVIO_005701"/>
<dbReference type="VEuPathDB" id="TriTrypDB:ECC02_005919"/>
<name>A0A2V2UUF8_TRYCR</name>
<dbReference type="AlphaFoldDB" id="A0A2V2UUF8"/>
<evidence type="ECO:0000256" key="3">
    <source>
        <dbReference type="ARBA" id="ARBA00023015"/>
    </source>
</evidence>
<dbReference type="GO" id="GO:0005634">
    <property type="term" value="C:nucleus"/>
    <property type="evidence" value="ECO:0007669"/>
    <property type="project" value="UniProtKB-SubCell"/>
</dbReference>
<comment type="caution">
    <text evidence="7">The sequence shown here is derived from an EMBL/GenBank/DDBJ whole genome shotgun (WGS) entry which is preliminary data.</text>
</comment>
<gene>
    <name evidence="7" type="ORF">C4B63_86g4</name>
</gene>
<dbReference type="Pfam" id="PF12251">
    <property type="entry name" value="SNAPC3"/>
    <property type="match status" value="1"/>
</dbReference>
<keyword evidence="3" id="KW-0805">Transcription regulation</keyword>
<dbReference type="PANTHER" id="PTHR13421:SF16">
    <property type="entry name" value="SNRNA-ACTIVATING PROTEIN COMPLEX SUBUNIT 3"/>
    <property type="match status" value="1"/>
</dbReference>
<dbReference type="GO" id="GO:0001006">
    <property type="term" value="F:RNA polymerase III type 3 promoter sequence-specific DNA binding"/>
    <property type="evidence" value="ECO:0007669"/>
    <property type="project" value="TreeGrafter"/>
</dbReference>
<dbReference type="Proteomes" id="UP000246121">
    <property type="component" value="Unassembled WGS sequence"/>
</dbReference>
<reference evidence="7 8" key="1">
    <citation type="journal article" date="2018" name="Microb. Genom.">
        <title>Expanding an expanded genome: long-read sequencing of Trypanosoma cruzi.</title>
        <authorList>
            <person name="Berna L."/>
            <person name="Rodriguez M."/>
            <person name="Chiribao M.L."/>
            <person name="Parodi-Talice A."/>
            <person name="Pita S."/>
            <person name="Rijo G."/>
            <person name="Alvarez-Valin F."/>
            <person name="Robello C."/>
        </authorList>
    </citation>
    <scope>NUCLEOTIDE SEQUENCE [LARGE SCALE GENOMIC DNA]</scope>
    <source>
        <strain evidence="7 8">Dm28c</strain>
    </source>
</reference>
<dbReference type="GO" id="GO:0000978">
    <property type="term" value="F:RNA polymerase II cis-regulatory region sequence-specific DNA binding"/>
    <property type="evidence" value="ECO:0007669"/>
    <property type="project" value="TreeGrafter"/>
</dbReference>
<keyword evidence="4" id="KW-0238">DNA-binding</keyword>
<dbReference type="VEuPathDB" id="TriTrypDB:TcCL_ESM01912"/>
<evidence type="ECO:0000256" key="5">
    <source>
        <dbReference type="ARBA" id="ARBA00023163"/>
    </source>
</evidence>
<dbReference type="VEuPathDB" id="TriTrypDB:TcYC6_0071130"/>
<accession>A0A2V2UUF8</accession>
<dbReference type="VEuPathDB" id="TriTrypDB:TcG_07514"/>
<dbReference type="VEuPathDB" id="TriTrypDB:C4B63_86g4"/>
<evidence type="ECO:0000313" key="8">
    <source>
        <dbReference type="Proteomes" id="UP000246121"/>
    </source>
</evidence>
<evidence type="ECO:0000256" key="1">
    <source>
        <dbReference type="ARBA" id="ARBA00004123"/>
    </source>
</evidence>
<dbReference type="VEuPathDB" id="TriTrypDB:C3747_1g263"/>
<dbReference type="GO" id="GO:0001046">
    <property type="term" value="F:core promoter sequence-specific DNA binding"/>
    <property type="evidence" value="ECO:0007669"/>
    <property type="project" value="TreeGrafter"/>
</dbReference>